<sequence>MFIGKKSGDEVKYVLTEMISTLNHRGPDGAGVWVDQSSRFGMAHARLSINDLTEAGAQPMISRCKRYVISFNGEIYNHISLREKLGSRVGGIPWVGHSDTETLLELFSVLGVDRALNEIKGMFSIVLYDVLDNAIYLIRDRIGEKPLYWGAQNGRFFCASELKSIIRSPLFKGEINRDALELYTNYGYVPSPYSIYADLQKLPPGCYLKFKVTDIDSGITPKLTRYWDLVAISKLKKKEMSEKSFTHISGEVEERLRNAVSSQLMSDVPLGAFLSGGVDSSLIVALMQQESPNPIKTFTIGSCDKAYNEAEHAREVAKFIGTDHTELYISEKEMLDVLPGISDVYCEPFADSSQIPTMMVSELAKTKVSVALSGDGADEIFGGYNRYLEGYALWKATQSIHGSLRRSGARIIEALPPKFIDLLFSRLGPMLPAKFRVRNPGDKAHKLAGALLADTLDEYYSSLVCHWGADSNIFVSGRQDFSFGSSFSDFSGFDPREIMMVTDAITYLPDDIMTKVDRAAMAYGLEVRAPFLDHELVELSLGIPLKFKISGNCGKVVLRDILYKHVPKALIERPKTGFGIPLAEWLRGPLREWAHYCLDDERIRQQGLFDPHMVRKAWEEHLQGKRNNSQKLWNIICFQAWMEGKDFG</sequence>
<evidence type="ECO:0000313" key="10">
    <source>
        <dbReference type="Proteomes" id="UP001165524"/>
    </source>
</evidence>
<name>A0ABT0E2W4_9GAMM</name>
<organism evidence="9 10">
    <name type="scientific">Alcanivorax quisquiliarum</name>
    <dbReference type="NCBI Taxonomy" id="2933565"/>
    <lineage>
        <taxon>Bacteria</taxon>
        <taxon>Pseudomonadati</taxon>
        <taxon>Pseudomonadota</taxon>
        <taxon>Gammaproteobacteria</taxon>
        <taxon>Oceanospirillales</taxon>
        <taxon>Alcanivoracaceae</taxon>
        <taxon>Alcanivorax</taxon>
    </lineage>
</organism>
<dbReference type="InterPro" id="IPR029055">
    <property type="entry name" value="Ntn_hydrolases_N"/>
</dbReference>
<protein>
    <recommendedName>
        <fullName evidence="3">asparagine synthase (glutamine-hydrolyzing)</fullName>
        <ecNumber evidence="3">6.3.5.4</ecNumber>
    </recommendedName>
</protein>
<reference evidence="9" key="1">
    <citation type="submission" date="2022-04" db="EMBL/GenBank/DDBJ databases">
        <title>Alcanivorax sp. CY1518 draft genome sequence.</title>
        <authorList>
            <person name="Zhao G."/>
            <person name="An M."/>
        </authorList>
    </citation>
    <scope>NUCLEOTIDE SEQUENCE</scope>
    <source>
        <strain evidence="9">CY1518</strain>
    </source>
</reference>
<dbReference type="InterPro" id="IPR017932">
    <property type="entry name" value="GATase_2_dom"/>
</dbReference>
<dbReference type="PROSITE" id="PS51278">
    <property type="entry name" value="GATASE_TYPE_2"/>
    <property type="match status" value="1"/>
</dbReference>
<dbReference type="CDD" id="cd00712">
    <property type="entry name" value="AsnB"/>
    <property type="match status" value="1"/>
</dbReference>
<dbReference type="InterPro" id="IPR051786">
    <property type="entry name" value="ASN_synthetase/amidase"/>
</dbReference>
<comment type="pathway">
    <text evidence="1">Amino-acid biosynthesis; L-asparagine biosynthesis; L-asparagine from L-aspartate (L-Gln route): step 1/1.</text>
</comment>
<evidence type="ECO:0000256" key="5">
    <source>
        <dbReference type="ARBA" id="ARBA00022840"/>
    </source>
</evidence>
<evidence type="ECO:0000256" key="4">
    <source>
        <dbReference type="ARBA" id="ARBA00022741"/>
    </source>
</evidence>
<dbReference type="Pfam" id="PF13522">
    <property type="entry name" value="GATase_6"/>
    <property type="match status" value="1"/>
</dbReference>
<evidence type="ECO:0000256" key="3">
    <source>
        <dbReference type="ARBA" id="ARBA00012737"/>
    </source>
</evidence>
<accession>A0ABT0E2W4</accession>
<dbReference type="InterPro" id="IPR001962">
    <property type="entry name" value="Asn_synthase"/>
</dbReference>
<dbReference type="PANTHER" id="PTHR43284">
    <property type="entry name" value="ASPARAGINE SYNTHETASE (GLUTAMINE-HYDROLYZING)"/>
    <property type="match status" value="1"/>
</dbReference>
<dbReference type="PANTHER" id="PTHR43284:SF1">
    <property type="entry name" value="ASPARAGINE SYNTHETASE"/>
    <property type="match status" value="1"/>
</dbReference>
<feature type="domain" description="Glutamine amidotransferase type-2" evidence="8">
    <location>
        <begin position="1"/>
        <end position="213"/>
    </location>
</feature>
<dbReference type="PIRSF" id="PIRSF001589">
    <property type="entry name" value="Asn_synthetase_glu-h"/>
    <property type="match status" value="1"/>
</dbReference>
<evidence type="ECO:0000256" key="6">
    <source>
        <dbReference type="ARBA" id="ARBA00022962"/>
    </source>
</evidence>
<keyword evidence="6" id="KW-0315">Glutamine amidotransferase</keyword>
<dbReference type="InterPro" id="IPR014729">
    <property type="entry name" value="Rossmann-like_a/b/a_fold"/>
</dbReference>
<dbReference type="Proteomes" id="UP001165524">
    <property type="component" value="Unassembled WGS sequence"/>
</dbReference>
<keyword evidence="10" id="KW-1185">Reference proteome</keyword>
<evidence type="ECO:0000313" key="9">
    <source>
        <dbReference type="EMBL" id="MCK0536103.1"/>
    </source>
</evidence>
<keyword evidence="4" id="KW-0547">Nucleotide-binding</keyword>
<evidence type="ECO:0000259" key="8">
    <source>
        <dbReference type="PROSITE" id="PS51278"/>
    </source>
</evidence>
<keyword evidence="5" id="KW-0067">ATP-binding</keyword>
<dbReference type="NCBIfam" id="TIGR01536">
    <property type="entry name" value="asn_synth_AEB"/>
    <property type="match status" value="1"/>
</dbReference>
<evidence type="ECO:0000256" key="7">
    <source>
        <dbReference type="ARBA" id="ARBA00048741"/>
    </source>
</evidence>
<gene>
    <name evidence="9" type="primary">asnB</name>
    <name evidence="9" type="ORF">MU846_00060</name>
</gene>
<dbReference type="SUPFAM" id="SSF52402">
    <property type="entry name" value="Adenine nucleotide alpha hydrolases-like"/>
    <property type="match status" value="1"/>
</dbReference>
<comment type="catalytic activity">
    <reaction evidence="7">
        <text>L-aspartate + L-glutamine + ATP + H2O = L-asparagine + L-glutamate + AMP + diphosphate + H(+)</text>
        <dbReference type="Rhea" id="RHEA:12228"/>
        <dbReference type="ChEBI" id="CHEBI:15377"/>
        <dbReference type="ChEBI" id="CHEBI:15378"/>
        <dbReference type="ChEBI" id="CHEBI:29985"/>
        <dbReference type="ChEBI" id="CHEBI:29991"/>
        <dbReference type="ChEBI" id="CHEBI:30616"/>
        <dbReference type="ChEBI" id="CHEBI:33019"/>
        <dbReference type="ChEBI" id="CHEBI:58048"/>
        <dbReference type="ChEBI" id="CHEBI:58359"/>
        <dbReference type="ChEBI" id="CHEBI:456215"/>
        <dbReference type="EC" id="6.3.5.4"/>
    </reaction>
</comment>
<evidence type="ECO:0000256" key="2">
    <source>
        <dbReference type="ARBA" id="ARBA00005752"/>
    </source>
</evidence>
<keyword evidence="9" id="KW-0436">Ligase</keyword>
<dbReference type="Gene3D" id="3.40.50.620">
    <property type="entry name" value="HUPs"/>
    <property type="match status" value="2"/>
</dbReference>
<dbReference type="EMBL" id="JALKII010000001">
    <property type="protein sequence ID" value="MCK0536103.1"/>
    <property type="molecule type" value="Genomic_DNA"/>
</dbReference>
<proteinExistence type="inferred from homology"/>
<evidence type="ECO:0000256" key="1">
    <source>
        <dbReference type="ARBA" id="ARBA00005187"/>
    </source>
</evidence>
<dbReference type="InterPro" id="IPR033738">
    <property type="entry name" value="AsnB_N"/>
</dbReference>
<dbReference type="Gene3D" id="3.60.20.10">
    <property type="entry name" value="Glutamine Phosphoribosylpyrophosphate, subunit 1, domain 1"/>
    <property type="match status" value="1"/>
</dbReference>
<dbReference type="SUPFAM" id="SSF56235">
    <property type="entry name" value="N-terminal nucleophile aminohydrolases (Ntn hydrolases)"/>
    <property type="match status" value="1"/>
</dbReference>
<comment type="caution">
    <text evidence="9">The sequence shown here is derived from an EMBL/GenBank/DDBJ whole genome shotgun (WGS) entry which is preliminary data.</text>
</comment>
<dbReference type="InterPro" id="IPR006426">
    <property type="entry name" value="Asn_synth_AEB"/>
</dbReference>
<dbReference type="GO" id="GO:0004066">
    <property type="term" value="F:asparagine synthase (glutamine-hydrolyzing) activity"/>
    <property type="evidence" value="ECO:0007669"/>
    <property type="project" value="UniProtKB-EC"/>
</dbReference>
<comment type="similarity">
    <text evidence="2">Belongs to the asparagine synthetase family.</text>
</comment>
<dbReference type="EC" id="6.3.5.4" evidence="3"/>
<dbReference type="CDD" id="cd01991">
    <property type="entry name" value="Asn_synthase_B_C"/>
    <property type="match status" value="1"/>
</dbReference>
<dbReference type="Pfam" id="PF00733">
    <property type="entry name" value="Asn_synthase"/>
    <property type="match status" value="1"/>
</dbReference>